<keyword evidence="1 4" id="KW-0349">Heme</keyword>
<dbReference type="PANTHER" id="PTHR35008:SF4">
    <property type="entry name" value="BLL4482 PROTEIN"/>
    <property type="match status" value="1"/>
</dbReference>
<dbReference type="PIRSF" id="PIRSF000018">
    <property type="entry name" value="Mb_ADH_cyt_c"/>
    <property type="match status" value="1"/>
</dbReference>
<dbReference type="PROSITE" id="PS51007">
    <property type="entry name" value="CYTC"/>
    <property type="match status" value="3"/>
</dbReference>
<sequence length="427" mass="45575">MKRRGAIFLAMLVLLLATVTGLLWPRHDAGPPPSAAAQALPASERIARGAYLARAGDCMACHTSRGGAQYAGGRALETPFGAVVAPNITQDVATGIGAWSADDFWNALHNGRARDGRLLYPAFPYTSYTYVTRDDADALYAYFKTIPAVRQPNQPHRLRFPYNQQVALAAWRALYFRPAVFEPAPAQSKEWNRGAYLVQGLGHCAACHSARNVLGGSDDRLSGGLVPMLGWYAPSLTADSEAGLGDWPVDDIVQLLHTGVSNRAAVFGPMAEVVRESLQHLREDDVRAMAVYLKSLPQQDAAAAPYKRSEAPEAVAQLAAGAKLYGAHCAECHGAAGEGKGLAYPPLAGNRALTMQDAANPIRIVLNGGFPPGTRGNPRPYGMPPFGHVLGDAEVAQVVSYLRSAWGNNAPPVASGDVNRYRSVPLE</sequence>
<dbReference type="InterPro" id="IPR009056">
    <property type="entry name" value="Cyt_c-like_dom"/>
</dbReference>
<comment type="caution">
    <text evidence="6">The sequence shown here is derived from an EMBL/GenBank/DDBJ whole genome shotgun (WGS) entry which is preliminary data.</text>
</comment>
<dbReference type="RefSeq" id="WP_188915974.1">
    <property type="nucleotide sequence ID" value="NZ_BMKG01000009.1"/>
</dbReference>
<evidence type="ECO:0000313" key="6">
    <source>
        <dbReference type="EMBL" id="GGC01635.1"/>
    </source>
</evidence>
<keyword evidence="2 4" id="KW-0479">Metal-binding</keyword>
<reference evidence="7" key="1">
    <citation type="journal article" date="2019" name="Int. J. Syst. Evol. Microbiol.">
        <title>The Global Catalogue of Microorganisms (GCM) 10K type strain sequencing project: providing services to taxonomists for standard genome sequencing and annotation.</title>
        <authorList>
            <consortium name="The Broad Institute Genomics Platform"/>
            <consortium name="The Broad Institute Genome Sequencing Center for Infectious Disease"/>
            <person name="Wu L."/>
            <person name="Ma J."/>
        </authorList>
    </citation>
    <scope>NUCLEOTIDE SEQUENCE [LARGE SCALE GENOMIC DNA]</scope>
    <source>
        <strain evidence="7">CGMCC 1.15931</strain>
    </source>
</reference>
<dbReference type="Proteomes" id="UP000622638">
    <property type="component" value="Unassembled WGS sequence"/>
</dbReference>
<dbReference type="InterPro" id="IPR051459">
    <property type="entry name" value="Cytochrome_c-type_DH"/>
</dbReference>
<feature type="domain" description="Cytochrome c" evidence="5">
    <location>
        <begin position="189"/>
        <end position="297"/>
    </location>
</feature>
<dbReference type="InterPro" id="IPR014353">
    <property type="entry name" value="Membr-bd_ADH_cyt_c"/>
</dbReference>
<name>A0ABQ1KMA6_9BURK</name>
<dbReference type="EMBL" id="BMKG01000009">
    <property type="protein sequence ID" value="GGC01635.1"/>
    <property type="molecule type" value="Genomic_DNA"/>
</dbReference>
<evidence type="ECO:0000256" key="2">
    <source>
        <dbReference type="ARBA" id="ARBA00022723"/>
    </source>
</evidence>
<evidence type="ECO:0000313" key="7">
    <source>
        <dbReference type="Proteomes" id="UP000622638"/>
    </source>
</evidence>
<keyword evidence="7" id="KW-1185">Reference proteome</keyword>
<dbReference type="InterPro" id="IPR036909">
    <property type="entry name" value="Cyt_c-like_dom_sf"/>
</dbReference>
<dbReference type="PANTHER" id="PTHR35008">
    <property type="entry name" value="BLL4482 PROTEIN-RELATED"/>
    <property type="match status" value="1"/>
</dbReference>
<dbReference type="SUPFAM" id="SSF46626">
    <property type="entry name" value="Cytochrome c"/>
    <property type="match status" value="3"/>
</dbReference>
<evidence type="ECO:0000256" key="1">
    <source>
        <dbReference type="ARBA" id="ARBA00022617"/>
    </source>
</evidence>
<gene>
    <name evidence="6" type="ORF">GCM10011572_24480</name>
</gene>
<keyword evidence="3 4" id="KW-0408">Iron</keyword>
<evidence type="ECO:0000259" key="5">
    <source>
        <dbReference type="PROSITE" id="PS51007"/>
    </source>
</evidence>
<organism evidence="6 7">
    <name type="scientific">Pseudoduganella buxea</name>
    <dbReference type="NCBI Taxonomy" id="1949069"/>
    <lineage>
        <taxon>Bacteria</taxon>
        <taxon>Pseudomonadati</taxon>
        <taxon>Pseudomonadota</taxon>
        <taxon>Betaproteobacteria</taxon>
        <taxon>Burkholderiales</taxon>
        <taxon>Oxalobacteraceae</taxon>
        <taxon>Telluria group</taxon>
        <taxon>Pseudoduganella</taxon>
    </lineage>
</organism>
<protein>
    <submittedName>
        <fullName evidence="6">Cytochrome c</fullName>
    </submittedName>
</protein>
<dbReference type="Pfam" id="PF00034">
    <property type="entry name" value="Cytochrom_C"/>
    <property type="match status" value="2"/>
</dbReference>
<feature type="domain" description="Cytochrome c" evidence="5">
    <location>
        <begin position="316"/>
        <end position="406"/>
    </location>
</feature>
<accession>A0ABQ1KMA6</accession>
<proteinExistence type="predicted"/>
<dbReference type="Gene3D" id="1.10.760.10">
    <property type="entry name" value="Cytochrome c-like domain"/>
    <property type="match status" value="3"/>
</dbReference>
<evidence type="ECO:0000256" key="4">
    <source>
        <dbReference type="PROSITE-ProRule" id="PRU00433"/>
    </source>
</evidence>
<evidence type="ECO:0000256" key="3">
    <source>
        <dbReference type="ARBA" id="ARBA00023004"/>
    </source>
</evidence>
<feature type="domain" description="Cytochrome c" evidence="5">
    <location>
        <begin position="44"/>
        <end position="147"/>
    </location>
</feature>